<dbReference type="EMBL" id="OC954083">
    <property type="protein sequence ID" value="CAD7664552.1"/>
    <property type="molecule type" value="Genomic_DNA"/>
</dbReference>
<evidence type="ECO:0000313" key="2">
    <source>
        <dbReference type="EMBL" id="CAD7664552.1"/>
    </source>
</evidence>
<dbReference type="AlphaFoldDB" id="A0A7R9MQB4"/>
<dbReference type="Proteomes" id="UP000728032">
    <property type="component" value="Unassembled WGS sequence"/>
</dbReference>
<feature type="non-terminal residue" evidence="2">
    <location>
        <position position="1"/>
    </location>
</feature>
<keyword evidence="3" id="KW-1185">Reference proteome</keyword>
<accession>A0A7R9MQB4</accession>
<protein>
    <recommendedName>
        <fullName evidence="1">PXA domain-containing protein</fullName>
    </recommendedName>
</protein>
<evidence type="ECO:0000313" key="3">
    <source>
        <dbReference type="Proteomes" id="UP000728032"/>
    </source>
</evidence>
<proteinExistence type="predicted"/>
<dbReference type="OrthoDB" id="5772781at2759"/>
<feature type="domain" description="PXA" evidence="1">
    <location>
        <begin position="9"/>
        <end position="141"/>
    </location>
</feature>
<sequence>PKADVFTGHPLIDDQLNDVLRLAFRDYINSWYAFVSPNQEFTLHLYSIAQLAIKSVTQRFHSMDIVSYMTTKLVDDFASHLRLYRLAQNKLKELKVNDPNANLLSIFFDFEVSMERNICRDLVSEDNESCSDYLSQIWTCC</sequence>
<dbReference type="PANTHER" id="PTHR22775">
    <property type="entry name" value="SORTING NEXIN"/>
    <property type="match status" value="1"/>
</dbReference>
<dbReference type="InterPro" id="IPR003114">
    <property type="entry name" value="Phox_assoc"/>
</dbReference>
<dbReference type="GO" id="GO:0035091">
    <property type="term" value="F:phosphatidylinositol binding"/>
    <property type="evidence" value="ECO:0007669"/>
    <property type="project" value="TreeGrafter"/>
</dbReference>
<reference evidence="2" key="1">
    <citation type="submission" date="2020-11" db="EMBL/GenBank/DDBJ databases">
        <authorList>
            <person name="Tran Van P."/>
        </authorList>
    </citation>
    <scope>NUCLEOTIDE SEQUENCE</scope>
</reference>
<dbReference type="PANTHER" id="PTHR22775:SF3">
    <property type="entry name" value="SORTING NEXIN-13"/>
    <property type="match status" value="1"/>
</dbReference>
<dbReference type="PROSITE" id="PS51207">
    <property type="entry name" value="PXA"/>
    <property type="match status" value="1"/>
</dbReference>
<dbReference type="GO" id="GO:0005769">
    <property type="term" value="C:early endosome"/>
    <property type="evidence" value="ECO:0007669"/>
    <property type="project" value="TreeGrafter"/>
</dbReference>
<evidence type="ECO:0000259" key="1">
    <source>
        <dbReference type="PROSITE" id="PS51207"/>
    </source>
</evidence>
<dbReference type="Pfam" id="PF02194">
    <property type="entry name" value="PXA"/>
    <property type="match status" value="1"/>
</dbReference>
<dbReference type="EMBL" id="CAJPVJ010039258">
    <property type="protein sequence ID" value="CAG2181689.1"/>
    <property type="molecule type" value="Genomic_DNA"/>
</dbReference>
<name>A0A7R9MQB4_9ACAR</name>
<organism evidence="2">
    <name type="scientific">Oppiella nova</name>
    <dbReference type="NCBI Taxonomy" id="334625"/>
    <lineage>
        <taxon>Eukaryota</taxon>
        <taxon>Metazoa</taxon>
        <taxon>Ecdysozoa</taxon>
        <taxon>Arthropoda</taxon>
        <taxon>Chelicerata</taxon>
        <taxon>Arachnida</taxon>
        <taxon>Acari</taxon>
        <taxon>Acariformes</taxon>
        <taxon>Sarcoptiformes</taxon>
        <taxon>Oribatida</taxon>
        <taxon>Brachypylina</taxon>
        <taxon>Oppioidea</taxon>
        <taxon>Oppiidae</taxon>
        <taxon>Oppiella</taxon>
    </lineage>
</organism>
<gene>
    <name evidence="2" type="ORF">ONB1V03_LOCUS21110</name>
</gene>